<organism evidence="7 8">
    <name type="scientific">Sphingobium tyrosinilyticum</name>
    <dbReference type="NCBI Taxonomy" id="2715436"/>
    <lineage>
        <taxon>Bacteria</taxon>
        <taxon>Pseudomonadati</taxon>
        <taxon>Pseudomonadota</taxon>
        <taxon>Alphaproteobacteria</taxon>
        <taxon>Sphingomonadales</taxon>
        <taxon>Sphingomonadaceae</taxon>
        <taxon>Sphingobium</taxon>
    </lineage>
</organism>
<comment type="caution">
    <text evidence="7">The sequence shown here is derived from an EMBL/GenBank/DDBJ whole genome shotgun (WGS) entry which is preliminary data.</text>
</comment>
<gene>
    <name evidence="7" type="ORF">ACFO3E_15995</name>
</gene>
<dbReference type="PRINTS" id="PR00455">
    <property type="entry name" value="HTHTETR"/>
</dbReference>
<evidence type="ECO:0000256" key="1">
    <source>
        <dbReference type="ARBA" id="ARBA00023015"/>
    </source>
</evidence>
<keyword evidence="1" id="KW-0805">Transcription regulation</keyword>
<evidence type="ECO:0000313" key="7">
    <source>
        <dbReference type="EMBL" id="MFC4595665.1"/>
    </source>
</evidence>
<evidence type="ECO:0000256" key="3">
    <source>
        <dbReference type="ARBA" id="ARBA00023163"/>
    </source>
</evidence>
<dbReference type="InterPro" id="IPR049484">
    <property type="entry name" value="Rv0078-like_C"/>
</dbReference>
<protein>
    <submittedName>
        <fullName evidence="7">TetR/AcrR family transcriptional regulator</fullName>
    </submittedName>
</protein>
<proteinExistence type="predicted"/>
<keyword evidence="2 4" id="KW-0238">DNA-binding</keyword>
<evidence type="ECO:0000256" key="4">
    <source>
        <dbReference type="PROSITE-ProRule" id="PRU00335"/>
    </source>
</evidence>
<accession>A0ABV9F1B1</accession>
<reference evidence="8" key="1">
    <citation type="journal article" date="2019" name="Int. J. Syst. Evol. Microbiol.">
        <title>The Global Catalogue of Microorganisms (GCM) 10K type strain sequencing project: providing services to taxonomists for standard genome sequencing and annotation.</title>
        <authorList>
            <consortium name="The Broad Institute Genomics Platform"/>
            <consortium name="The Broad Institute Genome Sequencing Center for Infectious Disease"/>
            <person name="Wu L."/>
            <person name="Ma J."/>
        </authorList>
    </citation>
    <scope>NUCLEOTIDE SEQUENCE [LARGE SCALE GENOMIC DNA]</scope>
    <source>
        <strain evidence="8">NBRC 103632</strain>
    </source>
</reference>
<sequence>MVVSRASGKTGQGARRKVASRTQQERSDATRGALILAGRRHFGERGFHDASTTDFTADAAVTRGALYHHFSDKKALFDAVVQDVATRLADHARDEVLAQVPEISTPMLGWRRLLIALRSYLRAVSMDPETQRILLIDAPAVLGWARWREIQAAVFLPGTAALLEQIMAAKLIRRADAGTLAQFILAATNDAALLIANAPDSEKGLEQCVETLMVMMDGLLLSGG</sequence>
<dbReference type="PROSITE" id="PS50977">
    <property type="entry name" value="HTH_TETR_2"/>
    <property type="match status" value="1"/>
</dbReference>
<feature type="DNA-binding region" description="H-T-H motif" evidence="4">
    <location>
        <begin position="51"/>
        <end position="70"/>
    </location>
</feature>
<evidence type="ECO:0000256" key="5">
    <source>
        <dbReference type="SAM" id="MobiDB-lite"/>
    </source>
</evidence>
<dbReference type="SUPFAM" id="SSF46689">
    <property type="entry name" value="Homeodomain-like"/>
    <property type="match status" value="1"/>
</dbReference>
<dbReference type="PANTHER" id="PTHR30055">
    <property type="entry name" value="HTH-TYPE TRANSCRIPTIONAL REGULATOR RUTR"/>
    <property type="match status" value="1"/>
</dbReference>
<dbReference type="Proteomes" id="UP001595957">
    <property type="component" value="Unassembled WGS sequence"/>
</dbReference>
<keyword evidence="3" id="KW-0804">Transcription</keyword>
<name>A0ABV9F1B1_9SPHN</name>
<dbReference type="InterPro" id="IPR001647">
    <property type="entry name" value="HTH_TetR"/>
</dbReference>
<dbReference type="Pfam" id="PF00440">
    <property type="entry name" value="TetR_N"/>
    <property type="match status" value="1"/>
</dbReference>
<dbReference type="Pfam" id="PF21351">
    <property type="entry name" value="TetR_C_41"/>
    <property type="match status" value="1"/>
</dbReference>
<dbReference type="Gene3D" id="1.10.357.10">
    <property type="entry name" value="Tetracycline Repressor, domain 2"/>
    <property type="match status" value="1"/>
</dbReference>
<dbReference type="InterPro" id="IPR009057">
    <property type="entry name" value="Homeodomain-like_sf"/>
</dbReference>
<dbReference type="InterPro" id="IPR050109">
    <property type="entry name" value="HTH-type_TetR-like_transc_reg"/>
</dbReference>
<keyword evidence="8" id="KW-1185">Reference proteome</keyword>
<feature type="region of interest" description="Disordered" evidence="5">
    <location>
        <begin position="1"/>
        <end position="30"/>
    </location>
</feature>
<feature type="domain" description="HTH tetR-type" evidence="6">
    <location>
        <begin position="28"/>
        <end position="88"/>
    </location>
</feature>
<dbReference type="RefSeq" id="WP_380806124.1">
    <property type="nucleotide sequence ID" value="NZ_JBHSFZ010000058.1"/>
</dbReference>
<evidence type="ECO:0000256" key="2">
    <source>
        <dbReference type="ARBA" id="ARBA00023125"/>
    </source>
</evidence>
<evidence type="ECO:0000313" key="8">
    <source>
        <dbReference type="Proteomes" id="UP001595957"/>
    </source>
</evidence>
<evidence type="ECO:0000259" key="6">
    <source>
        <dbReference type="PROSITE" id="PS50977"/>
    </source>
</evidence>
<dbReference type="EMBL" id="JBHSFZ010000058">
    <property type="protein sequence ID" value="MFC4595665.1"/>
    <property type="molecule type" value="Genomic_DNA"/>
</dbReference>
<dbReference type="PANTHER" id="PTHR30055:SF234">
    <property type="entry name" value="HTH-TYPE TRANSCRIPTIONAL REGULATOR BETI"/>
    <property type="match status" value="1"/>
</dbReference>